<feature type="compositionally biased region" description="Basic and acidic residues" evidence="1">
    <location>
        <begin position="107"/>
        <end position="127"/>
    </location>
</feature>
<dbReference type="AlphaFoldDB" id="A0A8D8RLC3"/>
<sequence>MLAYKVESNFKVIFLSSLRQEKKTRERKRKKSFFSGSDECERKRICMHSPFLFGLETRETEKLWSESARDGDEYICEGKIGRKRGEEGGGGIQGMKEEFENIIETKSEIMKLEEEEKAEKYEEKEEGEKEEDEKEEEVEEES</sequence>
<dbReference type="EMBL" id="HBUF01171206">
    <property type="protein sequence ID" value="CAG6652396.1"/>
    <property type="molecule type" value="Transcribed_RNA"/>
</dbReference>
<proteinExistence type="predicted"/>
<reference evidence="2" key="1">
    <citation type="submission" date="2021-05" db="EMBL/GenBank/DDBJ databases">
        <authorList>
            <person name="Alioto T."/>
            <person name="Alioto T."/>
            <person name="Gomez Garrido J."/>
        </authorList>
    </citation>
    <scope>NUCLEOTIDE SEQUENCE</scope>
</reference>
<accession>A0A8D8RLC3</accession>
<organism evidence="2">
    <name type="scientific">Cacopsylla melanoneura</name>
    <dbReference type="NCBI Taxonomy" id="428564"/>
    <lineage>
        <taxon>Eukaryota</taxon>
        <taxon>Metazoa</taxon>
        <taxon>Ecdysozoa</taxon>
        <taxon>Arthropoda</taxon>
        <taxon>Hexapoda</taxon>
        <taxon>Insecta</taxon>
        <taxon>Pterygota</taxon>
        <taxon>Neoptera</taxon>
        <taxon>Paraneoptera</taxon>
        <taxon>Hemiptera</taxon>
        <taxon>Sternorrhyncha</taxon>
        <taxon>Psylloidea</taxon>
        <taxon>Psyllidae</taxon>
        <taxon>Psyllinae</taxon>
        <taxon>Cacopsylla</taxon>
    </lineage>
</organism>
<protein>
    <submittedName>
        <fullName evidence="2">Uncharacterized protein</fullName>
    </submittedName>
</protein>
<name>A0A8D8RLC3_9HEMI</name>
<evidence type="ECO:0000256" key="1">
    <source>
        <dbReference type="SAM" id="MobiDB-lite"/>
    </source>
</evidence>
<evidence type="ECO:0000313" key="2">
    <source>
        <dbReference type="EMBL" id="CAG6652396.1"/>
    </source>
</evidence>
<feature type="region of interest" description="Disordered" evidence="1">
    <location>
        <begin position="107"/>
        <end position="142"/>
    </location>
</feature>
<feature type="compositionally biased region" description="Acidic residues" evidence="1">
    <location>
        <begin position="128"/>
        <end position="142"/>
    </location>
</feature>